<feature type="domain" description="DNA topoisomerase I eukaryotic-type" evidence="9">
    <location>
        <begin position="152"/>
        <end position="522"/>
    </location>
</feature>
<dbReference type="InterPro" id="IPR014727">
    <property type="entry name" value="TopoI_cat_a/b-sub_euk"/>
</dbReference>
<proteinExistence type="inferred from homology"/>
<dbReference type="PRINTS" id="PR00416">
    <property type="entry name" value="EUTPISMRASEI"/>
</dbReference>
<dbReference type="Gene3D" id="1.10.132.10">
    <property type="match status" value="1"/>
</dbReference>
<dbReference type="Pfam" id="PF14370">
    <property type="entry name" value="Topo_C_assoc"/>
    <property type="match status" value="1"/>
</dbReference>
<evidence type="ECO:0000256" key="4">
    <source>
        <dbReference type="ARBA" id="ARBA00023125"/>
    </source>
</evidence>
<name>A0ABM1TEX5_LIMPO</name>
<evidence type="ECO:0000256" key="7">
    <source>
        <dbReference type="RuleBase" id="RU365101"/>
    </source>
</evidence>
<evidence type="ECO:0000256" key="6">
    <source>
        <dbReference type="PROSITE-ProRule" id="PRU01382"/>
    </source>
</evidence>
<dbReference type="InterPro" id="IPR013499">
    <property type="entry name" value="TopoI_euk"/>
</dbReference>
<dbReference type="GeneID" id="106470138"/>
<sequence>MENSETENPKKRKKQDEQEVWKWWEEEKHAEGVKWKTLQHNGPVLAPPYELLPKSVKFYYAGEHMVLSPETEEVAGFYAKMLDHEYVTKTIFNTNFFKDWRKVMTPEEKEVIVDLNKCNFKEIAEYYTAKAEEKKNMTKEEKLVRKDFIIMKDGNLNYCKIITKFDIIINIGHEACVPKPPEGHKWKEVRYDSTVTWLACWVENILGSTKYIMLNPSSKLKGEKDWQKYEVARKLYQHVDRIRNGYMEDWKSKEMRVRQRAVALYFIDKLALRAGNEKEEGESADTVGCCSLRVEHITLHDERDGKEFVVEFDFLGKDSIRYVNSVAVEKRVFKNLKLFMENKQPGDDLFDRLSTTVLNKYLNDLMEGLTAKVFRTFNASRTLQEQLELLTKESMSLPEKMLAYNRANRAVAILCNHQRAIPKTFDKSMQNLKSKIDEKQSQIKEFKKELKEAKKAYKASDAAKDKVVLDRKKKRLAQLEDQLRKLDVQATDKEENKQIALGTSKLNYLDPRITVAWCKKWDVSVEKVYNKTQREKFRWAIEMAGPDFIF</sequence>
<dbReference type="InterPro" id="IPR008336">
    <property type="entry name" value="TopoI_DNA-bd_euk"/>
</dbReference>
<dbReference type="PANTHER" id="PTHR10290:SF3">
    <property type="entry name" value="DNA TOPOISOMERASE 1"/>
    <property type="match status" value="1"/>
</dbReference>
<evidence type="ECO:0000313" key="10">
    <source>
        <dbReference type="Proteomes" id="UP000694941"/>
    </source>
</evidence>
<dbReference type="SMART" id="SM00435">
    <property type="entry name" value="TOPEUc"/>
    <property type="match status" value="1"/>
</dbReference>
<dbReference type="InterPro" id="IPR013500">
    <property type="entry name" value="TopoI_cat_euk"/>
</dbReference>
<organism evidence="10 11">
    <name type="scientific">Limulus polyphemus</name>
    <name type="common">Atlantic horseshoe crab</name>
    <dbReference type="NCBI Taxonomy" id="6850"/>
    <lineage>
        <taxon>Eukaryota</taxon>
        <taxon>Metazoa</taxon>
        <taxon>Ecdysozoa</taxon>
        <taxon>Arthropoda</taxon>
        <taxon>Chelicerata</taxon>
        <taxon>Merostomata</taxon>
        <taxon>Xiphosura</taxon>
        <taxon>Limulidae</taxon>
        <taxon>Limulus</taxon>
    </lineage>
</organism>
<dbReference type="PROSITE" id="PS52038">
    <property type="entry name" value="TOPO_IB_2"/>
    <property type="match status" value="1"/>
</dbReference>
<evidence type="ECO:0000256" key="2">
    <source>
        <dbReference type="ARBA" id="ARBA00006645"/>
    </source>
</evidence>
<dbReference type="Pfam" id="PF02919">
    <property type="entry name" value="Topoisom_I_N"/>
    <property type="match status" value="2"/>
</dbReference>
<dbReference type="Gene3D" id="2.170.11.10">
    <property type="entry name" value="DNA Topoisomerase I, domain 2"/>
    <property type="match status" value="2"/>
</dbReference>
<dbReference type="InterPro" id="IPR013030">
    <property type="entry name" value="DNA_topo_DNA_db_N_dom2"/>
</dbReference>
<dbReference type="InterPro" id="IPR001631">
    <property type="entry name" value="TopoI"/>
</dbReference>
<evidence type="ECO:0000259" key="9">
    <source>
        <dbReference type="SMART" id="SM00435"/>
    </source>
</evidence>
<dbReference type="SUPFAM" id="SSF46596">
    <property type="entry name" value="Eukaryotic DNA topoisomerase I, dispensable insert domain"/>
    <property type="match status" value="1"/>
</dbReference>
<evidence type="ECO:0000256" key="1">
    <source>
        <dbReference type="ARBA" id="ARBA00000213"/>
    </source>
</evidence>
<keyword evidence="5 6" id="KW-0413">Isomerase</keyword>
<dbReference type="InterPro" id="IPR018521">
    <property type="entry name" value="TopoIB_AS"/>
</dbReference>
<dbReference type="RefSeq" id="XP_022254431.1">
    <property type="nucleotide sequence ID" value="XM_022398723.1"/>
</dbReference>
<protein>
    <recommendedName>
        <fullName evidence="7">DNA topoisomerase I</fullName>
        <ecNumber evidence="7">5.6.2.1</ecNumber>
    </recommendedName>
    <alternativeName>
        <fullName evidence="7">DNA topoisomerase 1</fullName>
    </alternativeName>
</protein>
<keyword evidence="10" id="KW-1185">Reference proteome</keyword>
<comment type="similarity">
    <text evidence="2 6 7">Belongs to the type IB topoisomerase family.</text>
</comment>
<comment type="function">
    <text evidence="7">Releases the supercoiling and torsional tension of DNA introduced during the DNA replication and transcription by transiently cleaving and rejoining one strand of the DNA duplex. Introduces a single-strand break via transesterification at the specific target site 5'-[CT]CCTTp site in duplex DNA. The scissile phosphodiester is attacked by the catalytic tyrosine of the enzyme, resulting in the formation of a DNA-(3'-phosphotyrosyl)-enzyme intermediate and the expulsion of a 5'-OH DNA strand. The free DNA strand then undergoes passage around the unbroken strand thus removing DNA supercoils. Finally, in the religation step, the DNA 5'-OH attacks the covalent intermediate to expel the active-site tyrosine and restore the DNA phosphodiester backbone.</text>
</comment>
<dbReference type="SUPFAM" id="SSF56741">
    <property type="entry name" value="Eukaryotic DNA topoisomerase I, N-terminal DNA-binding fragment"/>
    <property type="match status" value="1"/>
</dbReference>
<dbReference type="InterPro" id="IPR014711">
    <property type="entry name" value="TopoI_cat_a-hlx-sub_euk"/>
</dbReference>
<dbReference type="InterPro" id="IPR025834">
    <property type="entry name" value="TopoI_C_dom"/>
</dbReference>
<comment type="catalytic activity">
    <reaction evidence="1 6 7">
        <text>ATP-independent breakage of single-stranded DNA, followed by passage and rejoining.</text>
        <dbReference type="EC" id="5.6.2.1"/>
    </reaction>
</comment>
<feature type="coiled-coil region" evidence="8">
    <location>
        <begin position="429"/>
        <end position="496"/>
    </location>
</feature>
<evidence type="ECO:0000256" key="8">
    <source>
        <dbReference type="SAM" id="Coils"/>
    </source>
</evidence>
<evidence type="ECO:0000313" key="11">
    <source>
        <dbReference type="RefSeq" id="XP_022254431.1"/>
    </source>
</evidence>
<dbReference type="EC" id="5.6.2.1" evidence="7"/>
<feature type="active site" description="O-(3'-phospho-DNA)-tyrosine intermediate" evidence="6">
    <location>
        <position position="508"/>
    </location>
</feature>
<dbReference type="Gene3D" id="3.90.15.10">
    <property type="entry name" value="Topoisomerase I, Chain A, domain 3"/>
    <property type="match status" value="1"/>
</dbReference>
<keyword evidence="8" id="KW-0175">Coiled coil</keyword>
<keyword evidence="3 6" id="KW-0799">Topoisomerase</keyword>
<accession>A0ABM1TEX5</accession>
<evidence type="ECO:0000256" key="3">
    <source>
        <dbReference type="ARBA" id="ARBA00023029"/>
    </source>
</evidence>
<dbReference type="InterPro" id="IPR011010">
    <property type="entry name" value="DNA_brk_join_enz"/>
</dbReference>
<dbReference type="PANTHER" id="PTHR10290">
    <property type="entry name" value="DNA TOPOISOMERASE I"/>
    <property type="match status" value="1"/>
</dbReference>
<dbReference type="InterPro" id="IPR051062">
    <property type="entry name" value="Topoisomerase_IB"/>
</dbReference>
<dbReference type="SUPFAM" id="SSF56349">
    <property type="entry name" value="DNA breaking-rejoining enzymes"/>
    <property type="match status" value="1"/>
</dbReference>
<reference evidence="11" key="1">
    <citation type="submission" date="2025-08" db="UniProtKB">
        <authorList>
            <consortium name="RefSeq"/>
        </authorList>
    </citation>
    <scope>IDENTIFICATION</scope>
    <source>
        <tissue evidence="11">Muscle</tissue>
    </source>
</reference>
<dbReference type="Gene3D" id="1.10.10.41">
    <property type="entry name" value="Yeast DNA topoisomerase - domain 1"/>
    <property type="match status" value="1"/>
</dbReference>
<dbReference type="CDD" id="cd00659">
    <property type="entry name" value="Topo_IB_C"/>
    <property type="match status" value="1"/>
</dbReference>
<dbReference type="Proteomes" id="UP000694941">
    <property type="component" value="Unplaced"/>
</dbReference>
<dbReference type="Pfam" id="PF01028">
    <property type="entry name" value="Topoisom_I"/>
    <property type="match status" value="1"/>
</dbReference>
<dbReference type="InterPro" id="IPR036202">
    <property type="entry name" value="TopoI_DNA-bd_euk_N_sf"/>
</dbReference>
<dbReference type="PROSITE" id="PS00176">
    <property type="entry name" value="TOPO_IB_1"/>
    <property type="match status" value="1"/>
</dbReference>
<keyword evidence="4 6" id="KW-0238">DNA-binding</keyword>
<gene>
    <name evidence="11" type="primary">LOC106470138</name>
</gene>
<evidence type="ECO:0000256" key="5">
    <source>
        <dbReference type="ARBA" id="ARBA00023235"/>
    </source>
</evidence>
<dbReference type="InterPro" id="IPR013034">
    <property type="entry name" value="DNA_topo_DNA_db_N_dom1"/>
</dbReference>